<organism evidence="1 2">
    <name type="scientific">Candidatus Oscillibacter excrementigallinarum</name>
    <dbReference type="NCBI Taxonomy" id="2838716"/>
    <lineage>
        <taxon>Bacteria</taxon>
        <taxon>Bacillati</taxon>
        <taxon>Bacillota</taxon>
        <taxon>Clostridia</taxon>
        <taxon>Eubacteriales</taxon>
        <taxon>Oscillospiraceae</taxon>
        <taxon>Oscillibacter</taxon>
    </lineage>
</organism>
<reference evidence="1" key="2">
    <citation type="submission" date="2021-04" db="EMBL/GenBank/DDBJ databases">
        <authorList>
            <person name="Gilroy R."/>
        </authorList>
    </citation>
    <scope>NUCLEOTIDE SEQUENCE</scope>
    <source>
        <strain evidence="1">ChiBcec18-1249</strain>
    </source>
</reference>
<sequence length="82" mass="9451">MTDLMQVLYEYAKEELLPSYLSSPEYREVSHLTARLSRRLRDLLSGDSWDTLEKYEDAAAQLHSLELEAAFQAAFSLARELP</sequence>
<gene>
    <name evidence="1" type="ORF">H9787_03260</name>
</gene>
<dbReference type="Proteomes" id="UP000823824">
    <property type="component" value="Unassembled WGS sequence"/>
</dbReference>
<protein>
    <submittedName>
        <fullName evidence="1">Uncharacterized protein</fullName>
    </submittedName>
</protein>
<dbReference type="InterPro" id="IPR049215">
    <property type="entry name" value="DUF6809"/>
</dbReference>
<proteinExistence type="predicted"/>
<accession>A0A9D2LI73</accession>
<comment type="caution">
    <text evidence="1">The sequence shown here is derived from an EMBL/GenBank/DDBJ whole genome shotgun (WGS) entry which is preliminary data.</text>
</comment>
<dbReference type="AlphaFoldDB" id="A0A9D2LI73"/>
<dbReference type="Pfam" id="PF20648">
    <property type="entry name" value="DUF6809"/>
    <property type="match status" value="1"/>
</dbReference>
<dbReference type="EMBL" id="DWZJ01000024">
    <property type="protein sequence ID" value="HJB12715.1"/>
    <property type="molecule type" value="Genomic_DNA"/>
</dbReference>
<reference evidence="1" key="1">
    <citation type="journal article" date="2021" name="PeerJ">
        <title>Extensive microbial diversity within the chicken gut microbiome revealed by metagenomics and culture.</title>
        <authorList>
            <person name="Gilroy R."/>
            <person name="Ravi A."/>
            <person name="Getino M."/>
            <person name="Pursley I."/>
            <person name="Horton D.L."/>
            <person name="Alikhan N.F."/>
            <person name="Baker D."/>
            <person name="Gharbi K."/>
            <person name="Hall N."/>
            <person name="Watson M."/>
            <person name="Adriaenssens E.M."/>
            <person name="Foster-Nyarko E."/>
            <person name="Jarju S."/>
            <person name="Secka A."/>
            <person name="Antonio M."/>
            <person name="Oren A."/>
            <person name="Chaudhuri R.R."/>
            <person name="La Ragione R."/>
            <person name="Hildebrand F."/>
            <person name="Pallen M.J."/>
        </authorList>
    </citation>
    <scope>NUCLEOTIDE SEQUENCE</scope>
    <source>
        <strain evidence="1">ChiBcec18-1249</strain>
    </source>
</reference>
<evidence type="ECO:0000313" key="2">
    <source>
        <dbReference type="Proteomes" id="UP000823824"/>
    </source>
</evidence>
<evidence type="ECO:0000313" key="1">
    <source>
        <dbReference type="EMBL" id="HJB12715.1"/>
    </source>
</evidence>
<name>A0A9D2LI73_9FIRM</name>